<name>A0A0P0G2B6_9BACE</name>
<dbReference type="InterPro" id="IPR009241">
    <property type="entry name" value="HigB-like"/>
</dbReference>
<evidence type="ECO:0000313" key="5">
    <source>
        <dbReference type="Proteomes" id="UP000482653"/>
    </source>
</evidence>
<protein>
    <submittedName>
        <fullName evidence="2">Type II toxin-antitoxin system RelE/ParE family toxin</fullName>
    </submittedName>
</protein>
<dbReference type="Pfam" id="PF05973">
    <property type="entry name" value="Gp49"/>
    <property type="match status" value="1"/>
</dbReference>
<evidence type="ECO:0000313" key="1">
    <source>
        <dbReference type="EMBL" id="ALJ57986.1"/>
    </source>
</evidence>
<dbReference type="EMBL" id="VVYX01000070">
    <property type="protein sequence ID" value="KAA5412380.1"/>
    <property type="molecule type" value="Genomic_DNA"/>
</dbReference>
<dbReference type="EMBL" id="JARFID010000034">
    <property type="protein sequence ID" value="MDE8696976.1"/>
    <property type="molecule type" value="Genomic_DNA"/>
</dbReference>
<evidence type="ECO:0000313" key="4">
    <source>
        <dbReference type="Proteomes" id="UP000061809"/>
    </source>
</evidence>
<proteinExistence type="predicted"/>
<dbReference type="AlphaFoldDB" id="A0A0P0G2B6"/>
<reference evidence="3" key="3">
    <citation type="submission" date="2023-03" db="EMBL/GenBank/DDBJ databases">
        <title>DFI Biobank Strains.</title>
        <authorList>
            <person name="Mostad J."/>
            <person name="Paddock L."/>
            <person name="Medina S."/>
            <person name="Waligurski E."/>
            <person name="Barat B."/>
            <person name="Smith R."/>
            <person name="Burgo V."/>
            <person name="Metcalfe C."/>
            <person name="Woodson C."/>
            <person name="Sundararajan A."/>
            <person name="Ramaswamy R."/>
            <person name="Lin H."/>
            <person name="Pamer E.G."/>
        </authorList>
    </citation>
    <scope>NUCLEOTIDE SEQUENCE</scope>
    <source>
        <strain evidence="3">DFI.9.5</strain>
    </source>
</reference>
<dbReference type="PATRIC" id="fig|246787.4.peg.747"/>
<accession>A0A0P0G2B6</accession>
<dbReference type="RefSeq" id="WP_029428957.1">
    <property type="nucleotide sequence ID" value="NZ_CAXKYC010000016.1"/>
</dbReference>
<dbReference type="Proteomes" id="UP000061809">
    <property type="component" value="Chromosome"/>
</dbReference>
<organism evidence="1 4">
    <name type="scientific">Bacteroides cellulosilyticus</name>
    <dbReference type="NCBI Taxonomy" id="246787"/>
    <lineage>
        <taxon>Bacteria</taxon>
        <taxon>Pseudomonadati</taxon>
        <taxon>Bacteroidota</taxon>
        <taxon>Bacteroidia</taxon>
        <taxon>Bacteroidales</taxon>
        <taxon>Bacteroidaceae</taxon>
        <taxon>Bacteroides</taxon>
    </lineage>
</organism>
<evidence type="ECO:0000313" key="2">
    <source>
        <dbReference type="EMBL" id="KAA5412380.1"/>
    </source>
</evidence>
<dbReference type="Proteomes" id="UP001221924">
    <property type="component" value="Unassembled WGS sequence"/>
</dbReference>
<evidence type="ECO:0000313" key="3">
    <source>
        <dbReference type="EMBL" id="MDE8696976.1"/>
    </source>
</evidence>
<gene>
    <name evidence="1" type="ORF">BcellWH2_00722</name>
    <name evidence="2" type="ORF">F2Y87_27910</name>
    <name evidence="3" type="ORF">PZH42_22995</name>
</gene>
<sequence length="115" mass="14112">MRRRVVAYGHYYKEFLATLTEKEIQKVKYVLSLLETDDRVPVKFIKSIRDGLYELRIEYNSNIYRIFFIFDEGQIVVLFNGFQKKTQKTPKSEIEKAFKLMEEYYEYKKQYDNRH</sequence>
<reference evidence="2 5" key="2">
    <citation type="journal article" date="2019" name="Nat. Med.">
        <title>A library of human gut bacterial isolates paired with longitudinal multiomics data enables mechanistic microbiome research.</title>
        <authorList>
            <person name="Poyet M."/>
            <person name="Groussin M."/>
            <person name="Gibbons S.M."/>
            <person name="Avila-Pacheco J."/>
            <person name="Jiang X."/>
            <person name="Kearney S.M."/>
            <person name="Perrotta A.R."/>
            <person name="Berdy B."/>
            <person name="Zhao S."/>
            <person name="Lieberman T.D."/>
            <person name="Swanson P.K."/>
            <person name="Smith M."/>
            <person name="Roesemann S."/>
            <person name="Alexander J.E."/>
            <person name="Rich S.A."/>
            <person name="Livny J."/>
            <person name="Vlamakis H."/>
            <person name="Clish C."/>
            <person name="Bullock K."/>
            <person name="Deik A."/>
            <person name="Scott J."/>
            <person name="Pierce K.A."/>
            <person name="Xavier R.J."/>
            <person name="Alm E.J."/>
        </authorList>
    </citation>
    <scope>NUCLEOTIDE SEQUENCE [LARGE SCALE GENOMIC DNA]</scope>
    <source>
        <strain evidence="2 5">BIOML-A8</strain>
    </source>
</reference>
<dbReference type="Proteomes" id="UP000482653">
    <property type="component" value="Unassembled WGS sequence"/>
</dbReference>
<dbReference type="EMBL" id="CP012801">
    <property type="protein sequence ID" value="ALJ57986.1"/>
    <property type="molecule type" value="Genomic_DNA"/>
</dbReference>
<reference evidence="1 4" key="1">
    <citation type="journal article" date="2015" name="Science">
        <title>Genetic determinants of in vivo fitness and diet responsiveness in multiple human gut Bacteroides.</title>
        <authorList>
            <person name="Wu M."/>
            <person name="McNulty N.P."/>
            <person name="Rodionov D.A."/>
            <person name="Khoroshkin M.S."/>
            <person name="Griffin N.W."/>
            <person name="Cheng J."/>
            <person name="Latreille P."/>
            <person name="Kerstetter R.A."/>
            <person name="Terrapon N."/>
            <person name="Henrissat B."/>
            <person name="Osterman A.L."/>
            <person name="Gordon J.I."/>
        </authorList>
    </citation>
    <scope>NUCLEOTIDE SEQUENCE [LARGE SCALE GENOMIC DNA]</scope>
    <source>
        <strain evidence="1 4">WH2</strain>
    </source>
</reference>
<dbReference type="KEGG" id="bcel:BcellWH2_00722"/>